<gene>
    <name evidence="4" type="ORF">ANACOL_02922</name>
</gene>
<dbReference type="GO" id="GO:0019752">
    <property type="term" value="P:carboxylic acid metabolic process"/>
    <property type="evidence" value="ECO:0007669"/>
    <property type="project" value="UniProtKB-ARBA"/>
</dbReference>
<dbReference type="Pfam" id="PF01557">
    <property type="entry name" value="FAA_hydrolase"/>
    <property type="match status" value="1"/>
</dbReference>
<dbReference type="GO" id="GO:0016853">
    <property type="term" value="F:isomerase activity"/>
    <property type="evidence" value="ECO:0007669"/>
    <property type="project" value="UniProtKB-ARBA"/>
</dbReference>
<dbReference type="EMBL" id="ABGD02000024">
    <property type="protein sequence ID" value="EDS10321.1"/>
    <property type="molecule type" value="Genomic_DNA"/>
</dbReference>
<dbReference type="SUPFAM" id="SSF56529">
    <property type="entry name" value="FAH"/>
    <property type="match status" value="1"/>
</dbReference>
<dbReference type="InterPro" id="IPR011234">
    <property type="entry name" value="Fumarylacetoacetase-like_C"/>
</dbReference>
<organism evidence="4 5">
    <name type="scientific">Anaerotruncus colihominis DSM 17241</name>
    <dbReference type="NCBI Taxonomy" id="445972"/>
    <lineage>
        <taxon>Bacteria</taxon>
        <taxon>Bacillati</taxon>
        <taxon>Bacillota</taxon>
        <taxon>Clostridia</taxon>
        <taxon>Eubacteriales</taxon>
        <taxon>Oscillospiraceae</taxon>
        <taxon>Anaerotruncus</taxon>
    </lineage>
</organism>
<dbReference type="FunFam" id="3.90.850.10:FF:000002">
    <property type="entry name" value="2-hydroxyhepta-2,4-diene-1,7-dioate isomerase"/>
    <property type="match status" value="1"/>
</dbReference>
<dbReference type="AlphaFoldDB" id="B0PED2"/>
<comment type="caution">
    <text evidence="4">The sequence shown here is derived from an EMBL/GenBank/DDBJ whole genome shotgun (WGS) entry which is preliminary data.</text>
</comment>
<sequence>MEIRGIRIYFSVKIRTTFVYNEQRRAWMKLVTFLAEGKELVGVRSEDGRYYYPISALGLNYRDMNELVDCITDTERGRLAAGVANGCAEKFSSGAVKLCAPIPIPKQDLICLGENYMDHAKESFRYQNTAFDGERPHAAYFGKRVNRAVTDGDSICSHAGFTERLDYEAELAVVIGKDADNVSEADALDYVFGYMAANDVSARDIQYRYAHPYFGKSLNGFAVLGPWLVTADEIPGIPALRIQSWVNGEARQDGNTSQMIFQIPHIISELSHGFTLKAGSIILTGTPAGVGMGYTPPRFLQPGDLVECCVEGLGSLKNRVE</sequence>
<dbReference type="PANTHER" id="PTHR42796">
    <property type="entry name" value="FUMARYLACETOACETATE HYDROLASE DOMAIN-CONTAINING PROTEIN 2A-RELATED"/>
    <property type="match status" value="1"/>
</dbReference>
<dbReference type="Gene3D" id="3.90.850.10">
    <property type="entry name" value="Fumarylacetoacetase-like, C-terminal domain"/>
    <property type="match status" value="1"/>
</dbReference>
<evidence type="ECO:0000313" key="4">
    <source>
        <dbReference type="EMBL" id="EDS10321.1"/>
    </source>
</evidence>
<dbReference type="GO" id="GO:0046872">
    <property type="term" value="F:metal ion binding"/>
    <property type="evidence" value="ECO:0007669"/>
    <property type="project" value="UniProtKB-KW"/>
</dbReference>
<dbReference type="Proteomes" id="UP000003803">
    <property type="component" value="Unassembled WGS sequence"/>
</dbReference>
<name>B0PED2_9FIRM</name>
<comment type="similarity">
    <text evidence="1">Belongs to the FAH family.</text>
</comment>
<dbReference type="eggNOG" id="COG0179">
    <property type="taxonomic scope" value="Bacteria"/>
</dbReference>
<dbReference type="HOGENOM" id="CLU_028458_3_1_9"/>
<accession>B0PED2</accession>
<protein>
    <submittedName>
        <fullName evidence="4">FAH family protein</fullName>
    </submittedName>
</protein>
<dbReference type="InterPro" id="IPR051121">
    <property type="entry name" value="FAH"/>
</dbReference>
<feature type="domain" description="Fumarylacetoacetase-like C-terminal" evidence="3">
    <location>
        <begin position="110"/>
        <end position="320"/>
    </location>
</feature>
<evidence type="ECO:0000313" key="5">
    <source>
        <dbReference type="Proteomes" id="UP000003803"/>
    </source>
</evidence>
<dbReference type="STRING" id="169435.ERS852551_00977"/>
<evidence type="ECO:0000256" key="1">
    <source>
        <dbReference type="ARBA" id="ARBA00010211"/>
    </source>
</evidence>
<dbReference type="InterPro" id="IPR036663">
    <property type="entry name" value="Fumarylacetoacetase_C_sf"/>
</dbReference>
<proteinExistence type="inferred from homology"/>
<reference evidence="4" key="2">
    <citation type="submission" date="2013-09" db="EMBL/GenBank/DDBJ databases">
        <title>Draft genome sequence of Anaerotruncus colihominis(DSM 17241).</title>
        <authorList>
            <person name="Sudarsanam P."/>
            <person name="Ley R."/>
            <person name="Guruge J."/>
            <person name="Turnbaugh P.J."/>
            <person name="Mahowald M."/>
            <person name="Liep D."/>
            <person name="Gordon J."/>
        </authorList>
    </citation>
    <scope>NUCLEOTIDE SEQUENCE</scope>
    <source>
        <strain evidence="4">DSM 17241</strain>
    </source>
</reference>
<keyword evidence="5" id="KW-1185">Reference proteome</keyword>
<dbReference type="PANTHER" id="PTHR42796:SF4">
    <property type="entry name" value="FUMARYLACETOACETATE HYDROLASE DOMAIN-CONTAINING PROTEIN 2A"/>
    <property type="match status" value="1"/>
</dbReference>
<reference evidence="4" key="1">
    <citation type="submission" date="2007-11" db="EMBL/GenBank/DDBJ databases">
        <authorList>
            <person name="Fulton L."/>
            <person name="Clifton S."/>
            <person name="Fulton B."/>
            <person name="Xu J."/>
            <person name="Minx P."/>
            <person name="Pepin K.H."/>
            <person name="Johnson M."/>
            <person name="Thiruvilangam P."/>
            <person name="Bhonagiri V."/>
            <person name="Nash W.E."/>
            <person name="Mardis E.R."/>
            <person name="Wilson R.K."/>
        </authorList>
    </citation>
    <scope>NUCLEOTIDE SEQUENCE [LARGE SCALE GENOMIC DNA]</scope>
    <source>
        <strain evidence="4">DSM 17241</strain>
    </source>
</reference>
<evidence type="ECO:0000256" key="2">
    <source>
        <dbReference type="ARBA" id="ARBA00022723"/>
    </source>
</evidence>
<evidence type="ECO:0000259" key="3">
    <source>
        <dbReference type="Pfam" id="PF01557"/>
    </source>
</evidence>
<keyword evidence="2" id="KW-0479">Metal-binding</keyword>